<sequence>MALRKDTALTLTGSQALGWEPILLGSASSSLTRGSSP</sequence>
<dbReference type="EMBL" id="CP045226">
    <property type="protein sequence ID" value="QFS44709.1"/>
    <property type="molecule type" value="Genomic_DNA"/>
</dbReference>
<evidence type="ECO:0000313" key="2">
    <source>
        <dbReference type="Proteomes" id="UP000326678"/>
    </source>
</evidence>
<keyword evidence="2" id="KW-1185">Reference proteome</keyword>
<dbReference type="AlphaFoldDB" id="A0A5P8VXT1"/>
<evidence type="ECO:0000313" key="1">
    <source>
        <dbReference type="EMBL" id="QFS44709.1"/>
    </source>
</evidence>
<dbReference type="Proteomes" id="UP000326678">
    <property type="component" value="Chromosome Gxm1"/>
</dbReference>
<proteinExistence type="predicted"/>
<name>A0A5P8VXT1_9NOSO</name>
<gene>
    <name evidence="1" type="ORF">GXM_02184</name>
</gene>
<accession>A0A5P8VXT1</accession>
<organism evidence="1 2">
    <name type="scientific">Nostoc sphaeroides CCNUC1</name>
    <dbReference type="NCBI Taxonomy" id="2653204"/>
    <lineage>
        <taxon>Bacteria</taxon>
        <taxon>Bacillati</taxon>
        <taxon>Cyanobacteriota</taxon>
        <taxon>Cyanophyceae</taxon>
        <taxon>Nostocales</taxon>
        <taxon>Nostocaceae</taxon>
        <taxon>Nostoc</taxon>
    </lineage>
</organism>
<dbReference type="KEGG" id="nsh:GXM_02184"/>
<protein>
    <submittedName>
        <fullName evidence="1">Uncharacterized protein</fullName>
    </submittedName>
</protein>
<reference evidence="1 2" key="1">
    <citation type="submission" date="2019-10" db="EMBL/GenBank/DDBJ databases">
        <title>Genomic and transcriptomic insights into the perfect genentic adaptation of a filamentous nitrogen-fixing cyanobacterium to rice fields.</title>
        <authorList>
            <person name="Chen Z."/>
        </authorList>
    </citation>
    <scope>NUCLEOTIDE SEQUENCE [LARGE SCALE GENOMIC DNA]</scope>
    <source>
        <strain evidence="1">CCNUC1</strain>
    </source>
</reference>